<dbReference type="GO" id="GO:0022857">
    <property type="term" value="F:transmembrane transporter activity"/>
    <property type="evidence" value="ECO:0007669"/>
    <property type="project" value="InterPro"/>
</dbReference>
<dbReference type="InterPro" id="IPR036259">
    <property type="entry name" value="MFS_trans_sf"/>
</dbReference>
<dbReference type="Pfam" id="PF07690">
    <property type="entry name" value="MFS_1"/>
    <property type="match status" value="1"/>
</dbReference>
<dbReference type="RefSeq" id="WP_126076153.1">
    <property type="nucleotide sequence ID" value="NZ_CP051166.1"/>
</dbReference>
<dbReference type="Gene3D" id="1.20.1250.20">
    <property type="entry name" value="MFS general substrate transporter like domains"/>
    <property type="match status" value="1"/>
</dbReference>
<feature type="transmembrane region" description="Helical" evidence="9">
    <location>
        <begin position="301"/>
        <end position="318"/>
    </location>
</feature>
<keyword evidence="12" id="KW-1185">Reference proteome</keyword>
<feature type="transmembrane region" description="Helical" evidence="9">
    <location>
        <begin position="59"/>
        <end position="80"/>
    </location>
</feature>
<dbReference type="EMBL" id="RXLQ01000012">
    <property type="protein sequence ID" value="RSZ57000.1"/>
    <property type="molecule type" value="Genomic_DNA"/>
</dbReference>
<evidence type="ECO:0000256" key="6">
    <source>
        <dbReference type="ARBA" id="ARBA00023136"/>
    </source>
</evidence>
<reference evidence="11 12" key="1">
    <citation type="submission" date="2018-12" db="EMBL/GenBank/DDBJ databases">
        <authorList>
            <person name="Yang E."/>
        </authorList>
    </citation>
    <scope>NUCLEOTIDE SEQUENCE [LARGE SCALE GENOMIC DNA]</scope>
    <source>
        <strain evidence="11 12">SOD</strain>
    </source>
</reference>
<dbReference type="PANTHER" id="PTHR23513">
    <property type="entry name" value="INTEGRAL MEMBRANE EFFLUX PROTEIN-RELATED"/>
    <property type="match status" value="1"/>
</dbReference>
<dbReference type="CDD" id="cd06173">
    <property type="entry name" value="MFS_MefA_like"/>
    <property type="match status" value="1"/>
</dbReference>
<feature type="transmembrane region" description="Helical" evidence="9">
    <location>
        <begin position="239"/>
        <end position="261"/>
    </location>
</feature>
<evidence type="ECO:0000256" key="7">
    <source>
        <dbReference type="ARBA" id="ARBA00038075"/>
    </source>
</evidence>
<dbReference type="SUPFAM" id="SSF103473">
    <property type="entry name" value="MFS general substrate transporter"/>
    <property type="match status" value="1"/>
</dbReference>
<evidence type="ECO:0000256" key="2">
    <source>
        <dbReference type="ARBA" id="ARBA00022448"/>
    </source>
</evidence>
<dbReference type="InterPro" id="IPR011701">
    <property type="entry name" value="MFS"/>
</dbReference>
<dbReference type="OrthoDB" id="69054at2"/>
<keyword evidence="2" id="KW-0813">Transport</keyword>
<proteinExistence type="inferred from homology"/>
<feature type="transmembrane region" description="Helical" evidence="9">
    <location>
        <begin position="164"/>
        <end position="181"/>
    </location>
</feature>
<evidence type="ECO:0000256" key="5">
    <source>
        <dbReference type="ARBA" id="ARBA00022989"/>
    </source>
</evidence>
<feature type="transmembrane region" description="Helical" evidence="9">
    <location>
        <begin position="361"/>
        <end position="381"/>
    </location>
</feature>
<protein>
    <recommendedName>
        <fullName evidence="8">Multidrug efflux pump Tap</fullName>
    </recommendedName>
</protein>
<keyword evidence="4 9" id="KW-0812">Transmembrane</keyword>
<dbReference type="GO" id="GO:0005886">
    <property type="term" value="C:plasma membrane"/>
    <property type="evidence" value="ECO:0007669"/>
    <property type="project" value="UniProtKB-SubCell"/>
</dbReference>
<comment type="similarity">
    <text evidence="7">Belongs to the major facilitator superfamily. Drug:H(+) antiporter-3 (DHA3) (TC 2.A.1.21) family.</text>
</comment>
<evidence type="ECO:0000256" key="3">
    <source>
        <dbReference type="ARBA" id="ARBA00022475"/>
    </source>
</evidence>
<feature type="transmembrane region" description="Helical" evidence="9">
    <location>
        <begin position="92"/>
        <end position="122"/>
    </location>
</feature>
<evidence type="ECO:0000256" key="1">
    <source>
        <dbReference type="ARBA" id="ARBA00004651"/>
    </source>
</evidence>
<evidence type="ECO:0000313" key="11">
    <source>
        <dbReference type="EMBL" id="RSZ57000.1"/>
    </source>
</evidence>
<evidence type="ECO:0000256" key="9">
    <source>
        <dbReference type="SAM" id="Phobius"/>
    </source>
</evidence>
<organism evidence="11 12">
    <name type="scientific">Massilia atriviolacea</name>
    <dbReference type="NCBI Taxonomy" id="2495579"/>
    <lineage>
        <taxon>Bacteria</taxon>
        <taxon>Pseudomonadati</taxon>
        <taxon>Pseudomonadota</taxon>
        <taxon>Betaproteobacteria</taxon>
        <taxon>Burkholderiales</taxon>
        <taxon>Oxalobacteraceae</taxon>
        <taxon>Telluria group</taxon>
        <taxon>Massilia</taxon>
    </lineage>
</organism>
<evidence type="ECO:0000256" key="4">
    <source>
        <dbReference type="ARBA" id="ARBA00022692"/>
    </source>
</evidence>
<accession>A0A430HHM7</accession>
<evidence type="ECO:0000259" key="10">
    <source>
        <dbReference type="PROSITE" id="PS50850"/>
    </source>
</evidence>
<dbReference type="PROSITE" id="PS50850">
    <property type="entry name" value="MFS"/>
    <property type="match status" value="1"/>
</dbReference>
<keyword evidence="3" id="KW-1003">Cell membrane</keyword>
<dbReference type="Proteomes" id="UP000278085">
    <property type="component" value="Unassembled WGS sequence"/>
</dbReference>
<feature type="transmembrane region" description="Helical" evidence="9">
    <location>
        <begin position="324"/>
        <end position="349"/>
    </location>
</feature>
<feature type="transmembrane region" description="Helical" evidence="9">
    <location>
        <begin position="387"/>
        <end position="409"/>
    </location>
</feature>
<dbReference type="AlphaFoldDB" id="A0A430HHM7"/>
<name>A0A430HHM7_9BURK</name>
<keyword evidence="5 9" id="KW-1133">Transmembrane helix</keyword>
<evidence type="ECO:0000256" key="8">
    <source>
        <dbReference type="ARBA" id="ARBA00040914"/>
    </source>
</evidence>
<dbReference type="PANTHER" id="PTHR23513:SF9">
    <property type="entry name" value="ENTEROBACTIN EXPORTER ENTS"/>
    <property type="match status" value="1"/>
</dbReference>
<feature type="transmembrane region" description="Helical" evidence="9">
    <location>
        <begin position="27"/>
        <end position="53"/>
    </location>
</feature>
<gene>
    <name evidence="11" type="ORF">EJB06_22015</name>
</gene>
<dbReference type="InterPro" id="IPR020846">
    <property type="entry name" value="MFS_dom"/>
</dbReference>
<evidence type="ECO:0000313" key="12">
    <source>
        <dbReference type="Proteomes" id="UP000278085"/>
    </source>
</evidence>
<keyword evidence="6 9" id="KW-0472">Membrane</keyword>
<comment type="caution">
    <text evidence="11">The sequence shown here is derived from an EMBL/GenBank/DDBJ whole genome shotgun (WGS) entry which is preliminary data.</text>
</comment>
<feature type="transmembrane region" description="Helical" evidence="9">
    <location>
        <begin position="273"/>
        <end position="294"/>
    </location>
</feature>
<sequence length="432" mass="44066">MQSAAPIDAATSAQALYHPGAGWERRFWLIFAGQSLSLLGSALTQFVLLWWIADTTGSVSALAGAGAAALLPLALLSPLAGTFADRYSRPMLMIAADTISAACMVLLIVLFLGGGIALWHIYLVMFARSAMQAFQMPAAAASVAMLVPASFLPRAAGLNQIMQSVTMIAPAPLGALAMGVMPLGWALAIDAVTALAGIVPLLVLRIPQSFAAPGQQAGLWSECRAGAAMIWSNPGLRRLYGLIGLMMLIIMPSLVLVALLVKQHFGGGAGQVALMEALSGVGLLGGGIVVAVLAPQRQVPWILWGFAATCLALALTGLTPGTMFYAALVAWTLCGLACAAGNASLMALLQAGIPNQMQGRAFSLLDAVIGLGAPVGLALGAPLGELIGIRALFVLVGVLGTLVCLAGFFSPALMRLDGAPAAAPLPAGGTRP</sequence>
<feature type="transmembrane region" description="Helical" evidence="9">
    <location>
        <begin position="134"/>
        <end position="152"/>
    </location>
</feature>
<comment type="subcellular location">
    <subcellularLocation>
        <location evidence="1">Cell membrane</location>
        <topology evidence="1">Multi-pass membrane protein</topology>
    </subcellularLocation>
</comment>
<feature type="domain" description="Major facilitator superfamily (MFS) profile" evidence="10">
    <location>
        <begin position="189"/>
        <end position="432"/>
    </location>
</feature>